<keyword evidence="3" id="KW-1185">Reference proteome</keyword>
<evidence type="ECO:0000313" key="3">
    <source>
        <dbReference type="Proteomes" id="UP001604277"/>
    </source>
</evidence>
<organism evidence="2 3">
    <name type="scientific">Forsythia ovata</name>
    <dbReference type="NCBI Taxonomy" id="205694"/>
    <lineage>
        <taxon>Eukaryota</taxon>
        <taxon>Viridiplantae</taxon>
        <taxon>Streptophyta</taxon>
        <taxon>Embryophyta</taxon>
        <taxon>Tracheophyta</taxon>
        <taxon>Spermatophyta</taxon>
        <taxon>Magnoliopsida</taxon>
        <taxon>eudicotyledons</taxon>
        <taxon>Gunneridae</taxon>
        <taxon>Pentapetalae</taxon>
        <taxon>asterids</taxon>
        <taxon>lamiids</taxon>
        <taxon>Lamiales</taxon>
        <taxon>Oleaceae</taxon>
        <taxon>Forsythieae</taxon>
        <taxon>Forsythia</taxon>
    </lineage>
</organism>
<name>A0ABD1PUF1_9LAMI</name>
<evidence type="ECO:0000256" key="1">
    <source>
        <dbReference type="SAM" id="Phobius"/>
    </source>
</evidence>
<dbReference type="Proteomes" id="UP001604277">
    <property type="component" value="Unassembled WGS sequence"/>
</dbReference>
<reference evidence="3" key="1">
    <citation type="submission" date="2024-07" db="EMBL/GenBank/DDBJ databases">
        <title>Two chromosome-level genome assemblies of Korean endemic species Abeliophyllum distichum and Forsythia ovata (Oleaceae).</title>
        <authorList>
            <person name="Jang H."/>
        </authorList>
    </citation>
    <scope>NUCLEOTIDE SEQUENCE [LARGE SCALE GENOMIC DNA]</scope>
</reference>
<keyword evidence="1" id="KW-0812">Transmembrane</keyword>
<protein>
    <submittedName>
        <fullName evidence="2">Uncharacterized protein</fullName>
    </submittedName>
</protein>
<keyword evidence="1" id="KW-0472">Membrane</keyword>
<sequence length="118" mass="13940">MIVEMVRTSPLCRTTIELNNHRRLHHRVCHRADKRRTTTIASNIRQESGQLLRSLSKHRQTLETTIASNIKQENKNLRRGERSDCWRWWKNRRCGVVLLLPSALAWVWWVISESGGGW</sequence>
<evidence type="ECO:0000313" key="2">
    <source>
        <dbReference type="EMBL" id="KAL2467554.1"/>
    </source>
</evidence>
<dbReference type="EMBL" id="JBFOLJ010000017">
    <property type="protein sequence ID" value="KAL2467554.1"/>
    <property type="molecule type" value="Genomic_DNA"/>
</dbReference>
<accession>A0ABD1PUF1</accession>
<gene>
    <name evidence="2" type="ORF">Fot_51079</name>
</gene>
<proteinExistence type="predicted"/>
<dbReference type="AlphaFoldDB" id="A0ABD1PUF1"/>
<feature type="transmembrane region" description="Helical" evidence="1">
    <location>
        <begin position="94"/>
        <end position="111"/>
    </location>
</feature>
<comment type="caution">
    <text evidence="2">The sequence shown here is derived from an EMBL/GenBank/DDBJ whole genome shotgun (WGS) entry which is preliminary data.</text>
</comment>
<keyword evidence="1" id="KW-1133">Transmembrane helix</keyword>